<dbReference type="CDD" id="cd06328">
    <property type="entry name" value="PBP1_SBP-like"/>
    <property type="match status" value="1"/>
</dbReference>
<dbReference type="InterPro" id="IPR051010">
    <property type="entry name" value="BCAA_transport"/>
</dbReference>
<dbReference type="Proteomes" id="UP000476030">
    <property type="component" value="Unassembled WGS sequence"/>
</dbReference>
<evidence type="ECO:0000313" key="6">
    <source>
        <dbReference type="EMBL" id="MZR30738.1"/>
    </source>
</evidence>
<feature type="signal peptide" evidence="4">
    <location>
        <begin position="1"/>
        <end position="20"/>
    </location>
</feature>
<proteinExistence type="inferred from homology"/>
<reference evidence="6 7" key="1">
    <citation type="submission" date="2019-12" db="EMBL/GenBank/DDBJ databases">
        <title>Snethiella sp. nov. sp. isolated from sea sand.</title>
        <authorList>
            <person name="Kim J."/>
            <person name="Jeong S.E."/>
            <person name="Jung H.S."/>
            <person name="Jeon C.O."/>
        </authorList>
    </citation>
    <scope>NUCLEOTIDE SEQUENCE [LARGE SCALE GENOMIC DNA]</scope>
    <source>
        <strain evidence="6 7">DP05</strain>
    </source>
</reference>
<comment type="caution">
    <text evidence="6">The sequence shown here is derived from an EMBL/GenBank/DDBJ whole genome shotgun (WGS) entry which is preliminary data.</text>
</comment>
<dbReference type="InterPro" id="IPR028082">
    <property type="entry name" value="Peripla_BP_I"/>
</dbReference>
<evidence type="ECO:0000313" key="7">
    <source>
        <dbReference type="Proteomes" id="UP000476030"/>
    </source>
</evidence>
<protein>
    <submittedName>
        <fullName evidence="6">ABC transporter substrate-binding protein</fullName>
    </submittedName>
</protein>
<keyword evidence="3" id="KW-0029">Amino-acid transport</keyword>
<comment type="similarity">
    <text evidence="1">Belongs to the leucine-binding protein family.</text>
</comment>
<keyword evidence="7" id="KW-1185">Reference proteome</keyword>
<dbReference type="PANTHER" id="PTHR30483">
    <property type="entry name" value="LEUCINE-SPECIFIC-BINDING PROTEIN"/>
    <property type="match status" value="1"/>
</dbReference>
<gene>
    <name evidence="6" type="ORF">GQE98_08835</name>
</gene>
<evidence type="ECO:0000256" key="1">
    <source>
        <dbReference type="ARBA" id="ARBA00010062"/>
    </source>
</evidence>
<keyword evidence="2 4" id="KW-0732">Signal</keyword>
<feature type="chain" id="PRO_5026790091" evidence="4">
    <location>
        <begin position="21"/>
        <end position="395"/>
    </location>
</feature>
<organism evidence="6 7">
    <name type="scientific">Sneathiella litorea</name>
    <dbReference type="NCBI Taxonomy" id="2606216"/>
    <lineage>
        <taxon>Bacteria</taxon>
        <taxon>Pseudomonadati</taxon>
        <taxon>Pseudomonadota</taxon>
        <taxon>Alphaproteobacteria</taxon>
        <taxon>Sneathiellales</taxon>
        <taxon>Sneathiellaceae</taxon>
        <taxon>Sneathiella</taxon>
    </lineage>
</organism>
<evidence type="ECO:0000256" key="3">
    <source>
        <dbReference type="ARBA" id="ARBA00022970"/>
    </source>
</evidence>
<dbReference type="Pfam" id="PF13458">
    <property type="entry name" value="Peripla_BP_6"/>
    <property type="match status" value="1"/>
</dbReference>
<dbReference type="EMBL" id="WTUW01000002">
    <property type="protein sequence ID" value="MZR30738.1"/>
    <property type="molecule type" value="Genomic_DNA"/>
</dbReference>
<keyword evidence="3" id="KW-0813">Transport</keyword>
<feature type="domain" description="Leucine-binding protein" evidence="5">
    <location>
        <begin position="23"/>
        <end position="366"/>
    </location>
</feature>
<evidence type="ECO:0000256" key="2">
    <source>
        <dbReference type="ARBA" id="ARBA00022729"/>
    </source>
</evidence>
<evidence type="ECO:0000256" key="4">
    <source>
        <dbReference type="SAM" id="SignalP"/>
    </source>
</evidence>
<dbReference type="RefSeq" id="WP_161315292.1">
    <property type="nucleotide sequence ID" value="NZ_WTUW01000002.1"/>
</dbReference>
<accession>A0A6L8W6P7</accession>
<name>A0A6L8W6P7_9PROT</name>
<dbReference type="SUPFAM" id="SSF53822">
    <property type="entry name" value="Periplasmic binding protein-like I"/>
    <property type="match status" value="1"/>
</dbReference>
<dbReference type="Gene3D" id="3.40.50.2300">
    <property type="match status" value="2"/>
</dbReference>
<sequence>MKRILAAAIMLFGSTMQAYAEDSIKITVIQDVTGSAVLESYANQVYRGFDLGIQWATEGTGKVLGRDIEVIRKDTTIKPDRARALLAEAYEDGSVLVVGSTSSGITKSMLPVAQDYEKILLVAPAVADSITGEDWNRFIFKSSRNNSFDMQAQAVAMRLDENTSIGIIGEDYAFVRDGAAALKEAVKKYGATVAAEEFVEVNAADLTPALERIAQKMENAKGRKILFAYFGFLPNYMGKIMNWGPERYNLEPTSIILTLPALETFKVVPGMEGGAFYYYGLPKNEINDWFVAEHKKQFGTPPDFFTVEGFAAASAVVTALKKANSTETEDLIAAMEGMEFPSVRGPRTFRAEDHQAMMPMYHVKLANEEGVAWAVPQLVRKIEPEEFDIPIRNER</sequence>
<dbReference type="GO" id="GO:0006865">
    <property type="term" value="P:amino acid transport"/>
    <property type="evidence" value="ECO:0007669"/>
    <property type="project" value="UniProtKB-KW"/>
</dbReference>
<evidence type="ECO:0000259" key="5">
    <source>
        <dbReference type="Pfam" id="PF13458"/>
    </source>
</evidence>
<dbReference type="AlphaFoldDB" id="A0A6L8W6P7"/>
<dbReference type="InterPro" id="IPR028081">
    <property type="entry name" value="Leu-bd"/>
</dbReference>
<dbReference type="PANTHER" id="PTHR30483:SF6">
    <property type="entry name" value="PERIPLASMIC BINDING PROTEIN OF ABC TRANSPORTER FOR NATURAL AMINO ACIDS"/>
    <property type="match status" value="1"/>
</dbReference>